<comment type="caution">
    <text evidence="1">The sequence shown here is derived from an EMBL/GenBank/DDBJ whole genome shotgun (WGS) entry which is preliminary data.</text>
</comment>
<accession>A0A7C3CEX4</accession>
<dbReference type="AlphaFoldDB" id="A0A7C3CEX4"/>
<reference evidence="1" key="1">
    <citation type="journal article" date="2020" name="mSystems">
        <title>Genome- and Community-Level Interaction Insights into Carbon Utilization and Element Cycling Functions of Hydrothermarchaeota in Hydrothermal Sediment.</title>
        <authorList>
            <person name="Zhou Z."/>
            <person name="Liu Y."/>
            <person name="Xu W."/>
            <person name="Pan J."/>
            <person name="Luo Z.H."/>
            <person name="Li M."/>
        </authorList>
    </citation>
    <scope>NUCLEOTIDE SEQUENCE [LARGE SCALE GENOMIC DNA]</scope>
    <source>
        <strain evidence="1">HyVt-483</strain>
    </source>
</reference>
<dbReference type="Proteomes" id="UP000886043">
    <property type="component" value="Unassembled WGS sequence"/>
</dbReference>
<organism evidence="1">
    <name type="scientific">Thermosulfurimonas dismutans</name>
    <dbReference type="NCBI Taxonomy" id="999894"/>
    <lineage>
        <taxon>Bacteria</taxon>
        <taxon>Pseudomonadati</taxon>
        <taxon>Thermodesulfobacteriota</taxon>
        <taxon>Thermodesulfobacteria</taxon>
        <taxon>Thermodesulfobacteriales</taxon>
        <taxon>Thermodesulfobacteriaceae</taxon>
        <taxon>Thermosulfurimonas</taxon>
    </lineage>
</organism>
<sequence>MAERSLPLTHEDLLARPAREAEKILAELPFRDQLQLVLSTPWALRPRIITLSPLAEGLVRNLPPQELFLTLKAASTDDAIDLLSYAKGEQLQLLLDLDAWRKDRIVAERFMAWLVLFFEAGEDVVARWLEVADFDFLVAVLQRFLRVVKLPEDTELTEALDWLPPYTLDNVYFVEFKTEKFEFYFRRIIEIIRDREETYYFNLMEALIWELPSHVEEMAYRWRRGRLADHGIPDYFDALDIYAPLVGREPRRIDPRYLPGRVPEEEPRDTGAAFLPALAYPGAERFSEALRRITDPAQLDRLQRELAWITNKVLIVDHVNIDEISQVEDSLRKVLGYLNIGVEYLAGPDPEAGARVLETYFLEDIFRTAHTLIVGLRKKAREISSQEGLDPRVLRHLDEPYASYLRGVTVRDANRIRLYLPEKAGTDEEYRWFRELSEVRRVERILEEIGYWAVLIQKAFGTPPLWVAEIATARTNFLEPRDITWSALILTALSHWMETGEFRFAPLPAEKWPEIFRRLLEFRPEPQRNRFRPELEEKLHQNFRWLAQKEFYYDRELTESFLRFVISRLEEELAFADPDQPPSPRYLRYILVRL</sequence>
<dbReference type="Pfam" id="PF19676">
    <property type="entry name" value="DUF6178"/>
    <property type="match status" value="1"/>
</dbReference>
<name>A0A7C3CEX4_9BACT</name>
<evidence type="ECO:0000313" key="1">
    <source>
        <dbReference type="EMBL" id="HFC96910.1"/>
    </source>
</evidence>
<proteinExistence type="predicted"/>
<dbReference type="EMBL" id="DRMH01000008">
    <property type="protein sequence ID" value="HFC96910.1"/>
    <property type="molecule type" value="Genomic_DNA"/>
</dbReference>
<protein>
    <submittedName>
        <fullName evidence="1">Uncharacterized protein</fullName>
    </submittedName>
</protein>
<dbReference type="InterPro" id="IPR045750">
    <property type="entry name" value="DUF6178"/>
</dbReference>
<gene>
    <name evidence="1" type="ORF">ENJ40_00430</name>
</gene>